<reference evidence="3 4" key="2">
    <citation type="submission" date="2023-06" db="EMBL/GenBank/DDBJ databases">
        <authorList>
            <person name="Zeman M."/>
            <person name="Kubasova T."/>
            <person name="Jahodarova E."/>
            <person name="Nykrynova M."/>
            <person name="Rychlik I."/>
        </authorList>
    </citation>
    <scope>NUCLEOTIDE SEQUENCE [LARGE SCALE GENOMIC DNA]</scope>
    <source>
        <strain evidence="3 4">ET341</strain>
    </source>
</reference>
<dbReference type="InterPro" id="IPR027417">
    <property type="entry name" value="P-loop_NTPase"/>
</dbReference>
<keyword evidence="1" id="KW-0812">Transmembrane</keyword>
<dbReference type="Gene3D" id="3.40.50.300">
    <property type="entry name" value="P-loop containing nucleotide triphosphate hydrolases"/>
    <property type="match status" value="2"/>
</dbReference>
<dbReference type="SUPFAM" id="SSF52540">
    <property type="entry name" value="P-loop containing nucleoside triphosphate hydrolases"/>
    <property type="match status" value="2"/>
</dbReference>
<keyword evidence="4" id="KW-1185">Reference proteome</keyword>
<reference evidence="4" key="1">
    <citation type="submission" date="2023-06" db="EMBL/GenBank/DDBJ databases">
        <title>Identification and characterization of horizontal gene transfer across gut microbiota members of farm animals based on homology search.</title>
        <authorList>
            <person name="Zeman M."/>
            <person name="Kubasova T."/>
            <person name="Jahodarova E."/>
            <person name="Nykrynova M."/>
            <person name="Rychlik I."/>
        </authorList>
    </citation>
    <scope>NUCLEOTIDE SEQUENCE [LARGE SCALE GENOMIC DNA]</scope>
    <source>
        <strain evidence="4">ET341</strain>
    </source>
</reference>
<dbReference type="GO" id="GO:0004386">
    <property type="term" value="F:helicase activity"/>
    <property type="evidence" value="ECO:0007669"/>
    <property type="project" value="UniProtKB-KW"/>
</dbReference>
<evidence type="ECO:0000259" key="2">
    <source>
        <dbReference type="PROSITE" id="PS51192"/>
    </source>
</evidence>
<proteinExistence type="predicted"/>
<dbReference type="CDD" id="cd18785">
    <property type="entry name" value="SF2_C"/>
    <property type="match status" value="1"/>
</dbReference>
<evidence type="ECO:0000313" key="4">
    <source>
        <dbReference type="Proteomes" id="UP001529275"/>
    </source>
</evidence>
<keyword evidence="3" id="KW-0067">ATP-binding</keyword>
<dbReference type="InterPro" id="IPR014001">
    <property type="entry name" value="Helicase_ATP-bd"/>
</dbReference>
<accession>A0ABT7UJ26</accession>
<dbReference type="Pfam" id="PF04851">
    <property type="entry name" value="ResIII"/>
    <property type="match status" value="1"/>
</dbReference>
<dbReference type="EMBL" id="JAUDCK010000024">
    <property type="protein sequence ID" value="MDM8196154.1"/>
    <property type="molecule type" value="Genomic_DNA"/>
</dbReference>
<dbReference type="PANTHER" id="PTHR47396:SF1">
    <property type="entry name" value="ATP-DEPENDENT HELICASE IRC3-RELATED"/>
    <property type="match status" value="1"/>
</dbReference>
<protein>
    <submittedName>
        <fullName evidence="3">DEAD/DEAH box helicase family protein</fullName>
    </submittedName>
</protein>
<keyword evidence="1" id="KW-1133">Transmembrane helix</keyword>
<dbReference type="Proteomes" id="UP001529275">
    <property type="component" value="Unassembled WGS sequence"/>
</dbReference>
<feature type="transmembrane region" description="Helical" evidence="1">
    <location>
        <begin position="706"/>
        <end position="726"/>
    </location>
</feature>
<keyword evidence="3" id="KW-0378">Hydrolase</keyword>
<dbReference type="RefSeq" id="WP_289527837.1">
    <property type="nucleotide sequence ID" value="NZ_JAUDCK010000024.1"/>
</dbReference>
<dbReference type="InterPro" id="IPR050742">
    <property type="entry name" value="Helicase_Restrict-Modif_Enz"/>
</dbReference>
<organism evidence="3 4">
    <name type="scientific">Massilimicrobiota timonensis</name>
    <dbReference type="NCBI Taxonomy" id="1776392"/>
    <lineage>
        <taxon>Bacteria</taxon>
        <taxon>Bacillati</taxon>
        <taxon>Bacillota</taxon>
        <taxon>Erysipelotrichia</taxon>
        <taxon>Erysipelotrichales</taxon>
        <taxon>Erysipelotrichaceae</taxon>
        <taxon>Massilimicrobiota</taxon>
    </lineage>
</organism>
<dbReference type="InterPro" id="IPR006935">
    <property type="entry name" value="Helicase/UvrB_N"/>
</dbReference>
<feature type="transmembrane region" description="Helical" evidence="1">
    <location>
        <begin position="679"/>
        <end position="700"/>
    </location>
</feature>
<feature type="domain" description="Helicase ATP-binding" evidence="2">
    <location>
        <begin position="24"/>
        <end position="196"/>
    </location>
</feature>
<evidence type="ECO:0000256" key="1">
    <source>
        <dbReference type="SAM" id="Phobius"/>
    </source>
</evidence>
<comment type="caution">
    <text evidence="3">The sequence shown here is derived from an EMBL/GenBank/DDBJ whole genome shotgun (WGS) entry which is preliminary data.</text>
</comment>
<evidence type="ECO:0000313" key="3">
    <source>
        <dbReference type="EMBL" id="MDM8196154.1"/>
    </source>
</evidence>
<dbReference type="PROSITE" id="PS51192">
    <property type="entry name" value="HELICASE_ATP_BIND_1"/>
    <property type="match status" value="1"/>
</dbReference>
<sequence>MNCQDILEFQGVWRDYQQRVLNQLDIYKKDHKIHIVAAPGSGKTTLGIEIIRRVNKPALILVPTITIRQQWVTRINEAFLKAGLKSEKYISQDLKHLRLINVSTYQSIHSAMRKVKDQEDEENVDYQDFSLIEAIKEAGIETLCLDECHHLRTEWWKALEDFKKQITTVFTISLTATPPYDSSIAMWTRYLDMCGDIDIEITVPELVKEGSLCPHQDYVYFNYPTAKEEAKMKEFQDDVQNVFSFFMHHQKFQQAILSHPYVRSIQDLDKALENPAYLSSLLIYLESQQLSYPREYLKILGTKKLEKMSIKWMEILLQGFFFDDRDSYIINEEDFEELYKYVKSHGLIEKKKVIMQVDIAFEKMLISSVGKCESIRDIVCHEYKHMNRELKLLILTDYIKGEYEKAIGDDTMSVHALGVLPFFEMLRRESIQHHQPFHLAVLCGSMIIIPAFLKNQLRQLVSQQIEMTFQPFKAIDDYVKVNVKGNHHEIIEAVSDLFEQEDIQVLIGTKSLLGEGWDSPCVNTLILASFVGSFMLSNQMRGRAIRTYHKNPDKVSHIWHLVCVPPQKGIINHRQDINQTESDFENLRRRMEHFLGLHYDKDFIENGIERLTAIQYPLDRSHIKKTNQKMLELSSQREQLKERWDRSLAIYDKIEVVEEVDMEDQNMTSVLLYDAIRHVLFTILSFVLTGILICVLARLLHIQSKSMIYVLFSCIFIGVVSVLWRLKKVFTWMNPLNRLQSFGDGIYQAMLNMHLFEMLNCRVQTESQAVLYSIYLSGGTAHDKALFAKCVNEFFDEIDNQRYILYNKHQRNKMDRYFVVPDIFSKRKEDAMIFAQCMQPYIGKYQLIYTRNEAGRKILLQGRKDALANRQNRLLTRKKVKGALE</sequence>
<dbReference type="SMART" id="SM00487">
    <property type="entry name" value="DEXDc"/>
    <property type="match status" value="1"/>
</dbReference>
<dbReference type="PANTHER" id="PTHR47396">
    <property type="entry name" value="TYPE I RESTRICTION ENZYME ECOKI R PROTEIN"/>
    <property type="match status" value="1"/>
</dbReference>
<gene>
    <name evidence="3" type="ORF">QUV98_07485</name>
</gene>
<keyword evidence="1" id="KW-0472">Membrane</keyword>
<name>A0ABT7UJ26_9FIRM</name>
<keyword evidence="3" id="KW-0347">Helicase</keyword>
<keyword evidence="3" id="KW-0547">Nucleotide-binding</keyword>